<accession>A0A1B9HSY0</accession>
<reference evidence="1" key="2">
    <citation type="submission" date="2016-07" db="EMBL/GenBank/DDBJ databases">
        <title>Evolution of pathogenesis and genome organization in the Tremellales.</title>
        <authorList>
            <person name="Cuomo C."/>
            <person name="Litvintseva A."/>
            <person name="Heitman J."/>
            <person name="Chen Y."/>
            <person name="Sun S."/>
            <person name="Springer D."/>
            <person name="Dromer F."/>
            <person name="Young S."/>
            <person name="Zeng Q."/>
            <person name="Chapman S."/>
            <person name="Gujja S."/>
            <person name="Saif S."/>
            <person name="Birren B."/>
        </authorList>
    </citation>
    <scope>NUCLEOTIDE SEQUENCE</scope>
    <source>
        <strain evidence="1">CBS 10737</strain>
    </source>
</reference>
<name>A0A1B9HSY0_9TREE</name>
<gene>
    <name evidence="1" type="ORF">I206_07610</name>
</gene>
<proteinExistence type="predicted"/>
<protein>
    <submittedName>
        <fullName evidence="1">Uncharacterized protein</fullName>
    </submittedName>
</protein>
<dbReference type="AlphaFoldDB" id="A0A1B9HSY0"/>
<organism evidence="1">
    <name type="scientific">Kwoniella pini CBS 10737</name>
    <dbReference type="NCBI Taxonomy" id="1296096"/>
    <lineage>
        <taxon>Eukaryota</taxon>
        <taxon>Fungi</taxon>
        <taxon>Dikarya</taxon>
        <taxon>Basidiomycota</taxon>
        <taxon>Agaricomycotina</taxon>
        <taxon>Tremellomycetes</taxon>
        <taxon>Tremellales</taxon>
        <taxon>Cryptococcaceae</taxon>
        <taxon>Kwoniella</taxon>
    </lineage>
</organism>
<dbReference type="EMBL" id="KI894017">
    <property type="protein sequence ID" value="OCF46376.1"/>
    <property type="molecule type" value="Genomic_DNA"/>
</dbReference>
<evidence type="ECO:0000313" key="1">
    <source>
        <dbReference type="EMBL" id="OCF46376.1"/>
    </source>
</evidence>
<sequence length="81" mass="9114">MILMNYSTRNSFDVHANQINGARGHPPPGAKWANLNRGQWDIMRGPSTFRYDSAYQVALEYAGTFCPPAGKIDLAQDEWNL</sequence>
<reference evidence="1" key="1">
    <citation type="submission" date="2013-07" db="EMBL/GenBank/DDBJ databases">
        <title>The Genome Sequence of Cryptococcus pinus CBS10737.</title>
        <authorList>
            <consortium name="The Broad Institute Genome Sequencing Platform"/>
            <person name="Cuomo C."/>
            <person name="Litvintseva A."/>
            <person name="Chen Y."/>
            <person name="Heitman J."/>
            <person name="Sun S."/>
            <person name="Springer D."/>
            <person name="Dromer F."/>
            <person name="Young S.K."/>
            <person name="Zeng Q."/>
            <person name="Gargeya S."/>
            <person name="Fitzgerald M."/>
            <person name="Abouelleil A."/>
            <person name="Alvarado L."/>
            <person name="Berlin A.M."/>
            <person name="Chapman S.B."/>
            <person name="Dewar J."/>
            <person name="Goldberg J."/>
            <person name="Griggs A."/>
            <person name="Gujja S."/>
            <person name="Hansen M."/>
            <person name="Howarth C."/>
            <person name="Imamovic A."/>
            <person name="Larimer J."/>
            <person name="McCowan C."/>
            <person name="Murphy C."/>
            <person name="Pearson M."/>
            <person name="Priest M."/>
            <person name="Roberts A."/>
            <person name="Saif S."/>
            <person name="Shea T."/>
            <person name="Sykes S."/>
            <person name="Wortman J."/>
            <person name="Nusbaum C."/>
            <person name="Birren B."/>
        </authorList>
    </citation>
    <scope>NUCLEOTIDE SEQUENCE [LARGE SCALE GENOMIC DNA]</scope>
    <source>
        <strain evidence="1">CBS 10737</strain>
    </source>
</reference>